<organism evidence="3 4">
    <name type="scientific">Frondihabitans australicus</name>
    <dbReference type="NCBI Taxonomy" id="386892"/>
    <lineage>
        <taxon>Bacteria</taxon>
        <taxon>Bacillati</taxon>
        <taxon>Actinomycetota</taxon>
        <taxon>Actinomycetes</taxon>
        <taxon>Micrococcales</taxon>
        <taxon>Microbacteriaceae</taxon>
        <taxon>Frondihabitans</taxon>
    </lineage>
</organism>
<gene>
    <name evidence="3" type="ORF">C8E83_1631</name>
</gene>
<dbReference type="AlphaFoldDB" id="A0A495IEU5"/>
<keyword evidence="1" id="KW-0472">Membrane</keyword>
<name>A0A495IEU5_9MICO</name>
<feature type="domain" description="NERD" evidence="2">
    <location>
        <begin position="63"/>
        <end position="118"/>
    </location>
</feature>
<keyword evidence="1" id="KW-1133">Transmembrane helix</keyword>
<proteinExistence type="predicted"/>
<dbReference type="InterPro" id="IPR011528">
    <property type="entry name" value="NERD"/>
</dbReference>
<accession>A0A495IEU5</accession>
<evidence type="ECO:0000313" key="4">
    <source>
        <dbReference type="Proteomes" id="UP000280008"/>
    </source>
</evidence>
<feature type="transmembrane region" description="Helical" evidence="1">
    <location>
        <begin position="251"/>
        <end position="272"/>
    </location>
</feature>
<evidence type="ECO:0000259" key="2">
    <source>
        <dbReference type="Pfam" id="PF08378"/>
    </source>
</evidence>
<reference evidence="3 4" key="1">
    <citation type="submission" date="2018-10" db="EMBL/GenBank/DDBJ databases">
        <title>Sequencing the genomes of 1000 actinobacteria strains.</title>
        <authorList>
            <person name="Klenk H.-P."/>
        </authorList>
    </citation>
    <scope>NUCLEOTIDE SEQUENCE [LARGE SCALE GENOMIC DNA]</scope>
    <source>
        <strain evidence="3 4">DSM 17894</strain>
    </source>
</reference>
<dbReference type="Proteomes" id="UP000280008">
    <property type="component" value="Unassembled WGS sequence"/>
</dbReference>
<keyword evidence="1" id="KW-0812">Transmembrane</keyword>
<protein>
    <submittedName>
        <fullName evidence="3">Nuclease-like protein</fullName>
    </submittedName>
</protein>
<keyword evidence="4" id="KW-1185">Reference proteome</keyword>
<evidence type="ECO:0000313" key="3">
    <source>
        <dbReference type="EMBL" id="RKR74512.1"/>
    </source>
</evidence>
<dbReference type="Pfam" id="PF08378">
    <property type="entry name" value="NERD"/>
    <property type="match status" value="1"/>
</dbReference>
<evidence type="ECO:0000256" key="1">
    <source>
        <dbReference type="SAM" id="Phobius"/>
    </source>
</evidence>
<dbReference type="EMBL" id="RBKS01000001">
    <property type="protein sequence ID" value="RKR74512.1"/>
    <property type="molecule type" value="Genomic_DNA"/>
</dbReference>
<sequence length="277" mass="29126">MTISAPDDDAAQVLTHPGSGAAAISAVEALWDRQAPVAPRTRASRILGRSPLGDSARAWFAPALGEARTAELLRTLSTSGEPWRVLHAIPVVAGAPAIDHLVIGPAGVFALSTATRDESGSETHVREPLVEARLASTLLSNALGRPAVVRAITVVVEPGRRPAEIPGVDVVGLDRLVRHLRSLVPVQSVEEVREITRVALKPRTWRAPGETAVFSSSAPGAGSHAHPTASELGFWFARLRTEVARARRVRLAWVTGLSGTVAAAAVIAPMVVQQLSS</sequence>
<comment type="caution">
    <text evidence="3">The sequence shown here is derived from an EMBL/GenBank/DDBJ whole genome shotgun (WGS) entry which is preliminary data.</text>
</comment>
<dbReference type="RefSeq" id="WP_170159876.1">
    <property type="nucleotide sequence ID" value="NZ_RBKS01000001.1"/>
</dbReference>